<dbReference type="EMBL" id="BJXL01000020">
    <property type="protein sequence ID" value="GEM82776.1"/>
    <property type="molecule type" value="Genomic_DNA"/>
</dbReference>
<comment type="similarity">
    <text evidence="2">Belongs to the ABC-4 integral membrane protein family. LolC/E subfamily.</text>
</comment>
<evidence type="ECO:0000256" key="5">
    <source>
        <dbReference type="ARBA" id="ARBA00022989"/>
    </source>
</evidence>
<organism evidence="10 11">
    <name type="scientific">Meiothermus hypogaeus NBRC 106114</name>
    <dbReference type="NCBI Taxonomy" id="1227553"/>
    <lineage>
        <taxon>Bacteria</taxon>
        <taxon>Thermotogati</taxon>
        <taxon>Deinococcota</taxon>
        <taxon>Deinococci</taxon>
        <taxon>Thermales</taxon>
        <taxon>Thermaceae</taxon>
        <taxon>Meiothermus</taxon>
    </lineage>
</organism>
<dbReference type="GO" id="GO:0044874">
    <property type="term" value="P:lipoprotein localization to outer membrane"/>
    <property type="evidence" value="ECO:0007669"/>
    <property type="project" value="TreeGrafter"/>
</dbReference>
<comment type="caution">
    <text evidence="10">The sequence shown here is derived from an EMBL/GenBank/DDBJ whole genome shotgun (WGS) entry which is preliminary data.</text>
</comment>
<proteinExistence type="inferred from homology"/>
<keyword evidence="4 7" id="KW-0812">Transmembrane</keyword>
<dbReference type="Proteomes" id="UP000321197">
    <property type="component" value="Unassembled WGS sequence"/>
</dbReference>
<accession>A0A511R176</accession>
<evidence type="ECO:0000256" key="4">
    <source>
        <dbReference type="ARBA" id="ARBA00022692"/>
    </source>
</evidence>
<feature type="transmembrane region" description="Helical" evidence="7">
    <location>
        <begin position="312"/>
        <end position="338"/>
    </location>
</feature>
<comment type="subcellular location">
    <subcellularLocation>
        <location evidence="1">Cell membrane</location>
        <topology evidence="1">Multi-pass membrane protein</topology>
    </subcellularLocation>
</comment>
<dbReference type="PANTHER" id="PTHR30489:SF0">
    <property type="entry name" value="LIPOPROTEIN-RELEASING SYSTEM TRANSMEMBRANE PROTEIN LOLE"/>
    <property type="match status" value="1"/>
</dbReference>
<dbReference type="RefSeq" id="WP_119341900.1">
    <property type="nucleotide sequence ID" value="NZ_BJXL01000020.1"/>
</dbReference>
<dbReference type="InterPro" id="IPR003838">
    <property type="entry name" value="ABC3_permease_C"/>
</dbReference>
<evidence type="ECO:0000313" key="10">
    <source>
        <dbReference type="EMBL" id="GEM82776.1"/>
    </source>
</evidence>
<feature type="domain" description="MacB-like periplasmic core" evidence="9">
    <location>
        <begin position="26"/>
        <end position="224"/>
    </location>
</feature>
<feature type="transmembrane region" description="Helical" evidence="7">
    <location>
        <begin position="376"/>
        <end position="394"/>
    </location>
</feature>
<evidence type="ECO:0000259" key="8">
    <source>
        <dbReference type="Pfam" id="PF02687"/>
    </source>
</evidence>
<sequence>MLFNSSSITALTRLAWRNIWRHRRRTLLLVLVVAYATVATILFWGVQDGFTQSVQLGNARFLSAPALITTEQYFEDPDPEQGLPSLDFLAQVQSQPGVNAAAPRLEFPTLIRSAYTADAARARGVDPALEARVSSIPTTIATGRMLEKPGEVVLGQQLAERLDVRLGERVVLDTSALAGPQALGLQVVGLVKSGIAPVDRGTVLVHLQDARVLTGLQTATGVALDVTRGQEARIAEALQPVLPQSIRAYDLTKLLGGLSSAIGTKQSSTFFIGMIFSLFAALAVTSTVLVSVLERTRELGVMGAIGMNPPRLAAMVTLETVLATSIGWGVGLVLGYALNFWMSTQNVLGPVFASYGAAWEILGTGGEIYTAQSPLYALYAALTIVLAAFFSILIPARRVLALHPAEAMRTE</sequence>
<feature type="transmembrane region" description="Helical" evidence="7">
    <location>
        <begin position="27"/>
        <end position="46"/>
    </location>
</feature>
<keyword evidence="3" id="KW-1003">Cell membrane</keyword>
<evidence type="ECO:0000259" key="9">
    <source>
        <dbReference type="Pfam" id="PF12704"/>
    </source>
</evidence>
<dbReference type="InterPro" id="IPR025857">
    <property type="entry name" value="MacB_PCD"/>
</dbReference>
<dbReference type="AlphaFoldDB" id="A0A511R176"/>
<evidence type="ECO:0000256" key="7">
    <source>
        <dbReference type="SAM" id="Phobius"/>
    </source>
</evidence>
<keyword evidence="5 7" id="KW-1133">Transmembrane helix</keyword>
<name>A0A511R176_9DEIN</name>
<protein>
    <submittedName>
        <fullName evidence="10">ABC transporter permease</fullName>
    </submittedName>
</protein>
<evidence type="ECO:0000256" key="6">
    <source>
        <dbReference type="ARBA" id="ARBA00023136"/>
    </source>
</evidence>
<dbReference type="Pfam" id="PF02687">
    <property type="entry name" value="FtsX"/>
    <property type="match status" value="1"/>
</dbReference>
<feature type="transmembrane region" description="Helical" evidence="7">
    <location>
        <begin position="270"/>
        <end position="292"/>
    </location>
</feature>
<dbReference type="PANTHER" id="PTHR30489">
    <property type="entry name" value="LIPOPROTEIN-RELEASING SYSTEM TRANSMEMBRANE PROTEIN LOLE"/>
    <property type="match status" value="1"/>
</dbReference>
<gene>
    <name evidence="10" type="ORF">MHY01S_09420</name>
</gene>
<evidence type="ECO:0000256" key="3">
    <source>
        <dbReference type="ARBA" id="ARBA00022475"/>
    </source>
</evidence>
<reference evidence="10 11" key="1">
    <citation type="submission" date="2019-07" db="EMBL/GenBank/DDBJ databases">
        <title>Whole genome shotgun sequence of Meiothermus hypogaeus NBRC 106114.</title>
        <authorList>
            <person name="Hosoyama A."/>
            <person name="Uohara A."/>
            <person name="Ohji S."/>
            <person name="Ichikawa N."/>
        </authorList>
    </citation>
    <scope>NUCLEOTIDE SEQUENCE [LARGE SCALE GENOMIC DNA]</scope>
    <source>
        <strain evidence="10 11">NBRC 106114</strain>
    </source>
</reference>
<keyword evidence="6 7" id="KW-0472">Membrane</keyword>
<evidence type="ECO:0000313" key="11">
    <source>
        <dbReference type="Proteomes" id="UP000321197"/>
    </source>
</evidence>
<feature type="domain" description="ABC3 transporter permease C-terminal" evidence="8">
    <location>
        <begin position="271"/>
        <end position="403"/>
    </location>
</feature>
<dbReference type="OrthoDB" id="9809768at2"/>
<dbReference type="InterPro" id="IPR051447">
    <property type="entry name" value="Lipoprotein-release_system"/>
</dbReference>
<dbReference type="Pfam" id="PF12704">
    <property type="entry name" value="MacB_PCD"/>
    <property type="match status" value="1"/>
</dbReference>
<evidence type="ECO:0000256" key="1">
    <source>
        <dbReference type="ARBA" id="ARBA00004651"/>
    </source>
</evidence>
<dbReference type="GO" id="GO:0098797">
    <property type="term" value="C:plasma membrane protein complex"/>
    <property type="evidence" value="ECO:0007669"/>
    <property type="project" value="TreeGrafter"/>
</dbReference>
<evidence type="ECO:0000256" key="2">
    <source>
        <dbReference type="ARBA" id="ARBA00005236"/>
    </source>
</evidence>